<dbReference type="PRINTS" id="PR00081">
    <property type="entry name" value="GDHRDH"/>
</dbReference>
<dbReference type="AlphaFoldDB" id="K6YPC0"/>
<sequence length="269" mass="29832">MTQSVANNSKPIAVITGAASGLGLDLARQLHLSHQLVLIDVNEERLYEQTLSLDGALHFSCDLADCDAISTLLQTLNSKLSQVDLLINNAGITHRSLAKQTEHHVIRKIMHVDYLAPVQLTQGLLPLLCKANGKIVNIGSMAGWMPVLARAGYCAAKSALHQYFETLRAEVHAEGVSILMVYPSFLDTPIEQNALDGRGHKAAHKRSMVGKMRTSMWMANLIISAIKQNKARLFPDVFTNLSSILYRLFPDLYLRLMRNKFSSELQTKQ</sequence>
<evidence type="ECO:0000256" key="1">
    <source>
        <dbReference type="ARBA" id="ARBA00006484"/>
    </source>
</evidence>
<dbReference type="eggNOG" id="COG0300">
    <property type="taxonomic scope" value="Bacteria"/>
</dbReference>
<dbReference type="InterPro" id="IPR002347">
    <property type="entry name" value="SDR_fam"/>
</dbReference>
<dbReference type="InterPro" id="IPR036291">
    <property type="entry name" value="NAD(P)-bd_dom_sf"/>
</dbReference>
<evidence type="ECO:0000313" key="4">
    <source>
        <dbReference type="EMBL" id="GAC18483.1"/>
    </source>
</evidence>
<accession>K6YPC0</accession>
<reference evidence="4 5" key="1">
    <citation type="journal article" date="2017" name="Antonie Van Leeuwenhoek">
        <title>Rhizobium rhizosphaerae sp. nov., a novel species isolated from rice rhizosphere.</title>
        <authorList>
            <person name="Zhao J.J."/>
            <person name="Zhang J."/>
            <person name="Zhang R.J."/>
            <person name="Zhang C.W."/>
            <person name="Yin H.Q."/>
            <person name="Zhang X.X."/>
        </authorList>
    </citation>
    <scope>NUCLEOTIDE SEQUENCE [LARGE SCALE GENOMIC DNA]</scope>
    <source>
        <strain evidence="4 5">BSs20135</strain>
    </source>
</reference>
<dbReference type="Pfam" id="PF00106">
    <property type="entry name" value="adh_short"/>
    <property type="match status" value="1"/>
</dbReference>
<organism evidence="4 5">
    <name type="scientific">Paraglaciecola arctica BSs20135</name>
    <dbReference type="NCBI Taxonomy" id="493475"/>
    <lineage>
        <taxon>Bacteria</taxon>
        <taxon>Pseudomonadati</taxon>
        <taxon>Pseudomonadota</taxon>
        <taxon>Gammaproteobacteria</taxon>
        <taxon>Alteromonadales</taxon>
        <taxon>Alteromonadaceae</taxon>
        <taxon>Paraglaciecola</taxon>
    </lineage>
</organism>
<proteinExistence type="inferred from homology"/>
<evidence type="ECO:0000313" key="5">
    <source>
        <dbReference type="Proteomes" id="UP000006327"/>
    </source>
</evidence>
<evidence type="ECO:0000256" key="2">
    <source>
        <dbReference type="ARBA" id="ARBA00023002"/>
    </source>
</evidence>
<dbReference type="GO" id="GO:0016020">
    <property type="term" value="C:membrane"/>
    <property type="evidence" value="ECO:0007669"/>
    <property type="project" value="TreeGrafter"/>
</dbReference>
<dbReference type="PANTHER" id="PTHR44196:SF1">
    <property type="entry name" value="DEHYDROGENASE_REDUCTASE SDR FAMILY MEMBER 7B"/>
    <property type="match status" value="1"/>
</dbReference>
<gene>
    <name evidence="4" type="ORF">GARC_1510</name>
</gene>
<dbReference type="Proteomes" id="UP000006327">
    <property type="component" value="Unassembled WGS sequence"/>
</dbReference>
<dbReference type="PANTHER" id="PTHR44196">
    <property type="entry name" value="DEHYDROGENASE/REDUCTASE SDR FAMILY MEMBER 7B"/>
    <property type="match status" value="1"/>
</dbReference>
<keyword evidence="2" id="KW-0560">Oxidoreductase</keyword>
<dbReference type="EMBL" id="BAEO01000018">
    <property type="protein sequence ID" value="GAC18483.1"/>
    <property type="molecule type" value="Genomic_DNA"/>
</dbReference>
<evidence type="ECO:0000256" key="3">
    <source>
        <dbReference type="RuleBase" id="RU000363"/>
    </source>
</evidence>
<name>K6YPC0_9ALTE</name>
<protein>
    <submittedName>
        <fullName evidence="4">Short chain dehydrogenase</fullName>
    </submittedName>
</protein>
<dbReference type="RefSeq" id="WP_007618364.1">
    <property type="nucleotide sequence ID" value="NZ_BAEO01000018.1"/>
</dbReference>
<dbReference type="SUPFAM" id="SSF51735">
    <property type="entry name" value="NAD(P)-binding Rossmann-fold domains"/>
    <property type="match status" value="1"/>
</dbReference>
<comment type="caution">
    <text evidence="4">The sequence shown here is derived from an EMBL/GenBank/DDBJ whole genome shotgun (WGS) entry which is preliminary data.</text>
</comment>
<dbReference type="STRING" id="493475.GARC_1510"/>
<dbReference type="OrthoDB" id="9810734at2"/>
<dbReference type="InterPro" id="IPR020904">
    <property type="entry name" value="Sc_DH/Rdtase_CS"/>
</dbReference>
<keyword evidence="5" id="KW-1185">Reference proteome</keyword>
<comment type="similarity">
    <text evidence="1 3">Belongs to the short-chain dehydrogenases/reductases (SDR) family.</text>
</comment>
<dbReference type="PRINTS" id="PR00080">
    <property type="entry name" value="SDRFAMILY"/>
</dbReference>
<dbReference type="GO" id="GO:0016491">
    <property type="term" value="F:oxidoreductase activity"/>
    <property type="evidence" value="ECO:0007669"/>
    <property type="project" value="UniProtKB-KW"/>
</dbReference>
<dbReference type="PROSITE" id="PS00061">
    <property type="entry name" value="ADH_SHORT"/>
    <property type="match status" value="1"/>
</dbReference>
<dbReference type="Gene3D" id="3.40.50.720">
    <property type="entry name" value="NAD(P)-binding Rossmann-like Domain"/>
    <property type="match status" value="1"/>
</dbReference>